<organism evidence="2 3">
    <name type="scientific">Neonectria magnoliae</name>
    <dbReference type="NCBI Taxonomy" id="2732573"/>
    <lineage>
        <taxon>Eukaryota</taxon>
        <taxon>Fungi</taxon>
        <taxon>Dikarya</taxon>
        <taxon>Ascomycota</taxon>
        <taxon>Pezizomycotina</taxon>
        <taxon>Sordariomycetes</taxon>
        <taxon>Hypocreomycetidae</taxon>
        <taxon>Hypocreales</taxon>
        <taxon>Nectriaceae</taxon>
        <taxon>Neonectria</taxon>
    </lineage>
</organism>
<comment type="caution">
    <text evidence="2">The sequence shown here is derived from an EMBL/GenBank/DDBJ whole genome shotgun (WGS) entry which is preliminary data.</text>
</comment>
<gene>
    <name evidence="2" type="ORF">QQZ08_007262</name>
</gene>
<feature type="region of interest" description="Disordered" evidence="1">
    <location>
        <begin position="140"/>
        <end position="160"/>
    </location>
</feature>
<proteinExistence type="predicted"/>
<accession>A0ABR1HZU6</accession>
<evidence type="ECO:0000313" key="2">
    <source>
        <dbReference type="EMBL" id="KAK7426232.1"/>
    </source>
</evidence>
<reference evidence="2 3" key="1">
    <citation type="journal article" date="2025" name="Microbiol. Resour. Announc.">
        <title>Draft genome sequences for Neonectria magnoliae and Neonectria punicea, canker pathogens of Liriodendron tulipifera and Acer saccharum in West Virginia.</title>
        <authorList>
            <person name="Petronek H.M."/>
            <person name="Kasson M.T."/>
            <person name="Metheny A.M."/>
            <person name="Stauder C.M."/>
            <person name="Lovett B."/>
            <person name="Lynch S.C."/>
            <person name="Garnas J.R."/>
            <person name="Kasson L.R."/>
            <person name="Stajich J.E."/>
        </authorList>
    </citation>
    <scope>NUCLEOTIDE SEQUENCE [LARGE SCALE GENOMIC DNA]</scope>
    <source>
        <strain evidence="2 3">NRRL 64651</strain>
    </source>
</reference>
<protein>
    <recommendedName>
        <fullName evidence="4">ATPase AAA-type core domain-containing protein</fullName>
    </recommendedName>
</protein>
<evidence type="ECO:0000256" key="1">
    <source>
        <dbReference type="SAM" id="MobiDB-lite"/>
    </source>
</evidence>
<sequence>MIRRGRWYWKLSSKVHFMQSVIDGNPNRIIIDQQLRPFQPTELQRMDVRLPLIPTGDMRPLEALACPPQISAYCLQSNTWSEPDLDSIKAPIFEKDAIEKLLLPTKDMLLAAISQFQPPEYAASDATLILLHGDHGVGKTTAARHSAASTRDLSRRHNRS</sequence>
<dbReference type="Proteomes" id="UP001498421">
    <property type="component" value="Unassembled WGS sequence"/>
</dbReference>
<dbReference type="EMBL" id="JAZAVK010000069">
    <property type="protein sequence ID" value="KAK7426232.1"/>
    <property type="molecule type" value="Genomic_DNA"/>
</dbReference>
<evidence type="ECO:0008006" key="4">
    <source>
        <dbReference type="Google" id="ProtNLM"/>
    </source>
</evidence>
<feature type="compositionally biased region" description="Low complexity" evidence="1">
    <location>
        <begin position="140"/>
        <end position="151"/>
    </location>
</feature>
<evidence type="ECO:0000313" key="3">
    <source>
        <dbReference type="Proteomes" id="UP001498421"/>
    </source>
</evidence>
<keyword evidence="3" id="KW-1185">Reference proteome</keyword>
<name>A0ABR1HZU6_9HYPO</name>